<evidence type="ECO:0000313" key="5">
    <source>
        <dbReference type="Proteomes" id="UP000285060"/>
    </source>
</evidence>
<dbReference type="VEuPathDB" id="FungiDB:H310_07676"/>
<keyword evidence="1" id="KW-0479">Metal-binding</keyword>
<dbReference type="VEuPathDB" id="FungiDB:H310_15087"/>
<dbReference type="Pfam" id="PF03732">
    <property type="entry name" value="Retrotrans_gag"/>
    <property type="match status" value="1"/>
</dbReference>
<dbReference type="Proteomes" id="UP000285060">
    <property type="component" value="Unassembled WGS sequence"/>
</dbReference>
<gene>
    <name evidence="4" type="ORF">DYB32_002236</name>
</gene>
<keyword evidence="1" id="KW-0862">Zinc</keyword>
<evidence type="ECO:0000313" key="4">
    <source>
        <dbReference type="EMBL" id="RHY32795.1"/>
    </source>
</evidence>
<organism evidence="4 5">
    <name type="scientific">Aphanomyces invadans</name>
    <dbReference type="NCBI Taxonomy" id="157072"/>
    <lineage>
        <taxon>Eukaryota</taxon>
        <taxon>Sar</taxon>
        <taxon>Stramenopiles</taxon>
        <taxon>Oomycota</taxon>
        <taxon>Saprolegniomycetes</taxon>
        <taxon>Saprolegniales</taxon>
        <taxon>Verrucalvaceae</taxon>
        <taxon>Aphanomyces</taxon>
    </lineage>
</organism>
<name>A0A3R7D4D9_9STRA</name>
<keyword evidence="5" id="KW-1185">Reference proteome</keyword>
<accession>A0A3R7D4D9</accession>
<evidence type="ECO:0000256" key="2">
    <source>
        <dbReference type="SAM" id="MobiDB-lite"/>
    </source>
</evidence>
<dbReference type="PROSITE" id="PS50158">
    <property type="entry name" value="ZF_CCHC"/>
    <property type="match status" value="1"/>
</dbReference>
<feature type="domain" description="CCHC-type" evidence="3">
    <location>
        <begin position="256"/>
        <end position="271"/>
    </location>
</feature>
<protein>
    <recommendedName>
        <fullName evidence="3">CCHC-type domain-containing protein</fullName>
    </recommendedName>
</protein>
<evidence type="ECO:0000256" key="1">
    <source>
        <dbReference type="PROSITE-ProRule" id="PRU00047"/>
    </source>
</evidence>
<keyword evidence="1" id="KW-0863">Zinc-finger</keyword>
<proteinExistence type="predicted"/>
<dbReference type="GO" id="GO:0008270">
    <property type="term" value="F:zinc ion binding"/>
    <property type="evidence" value="ECO:0007669"/>
    <property type="project" value="UniProtKB-KW"/>
</dbReference>
<dbReference type="EMBL" id="QUSY01000113">
    <property type="protein sequence ID" value="RHY32795.1"/>
    <property type="molecule type" value="Genomic_DNA"/>
</dbReference>
<sequence length="299" mass="33377">MTASHQAVYDRVVDIQSLLSPLSVDARVRLLESIGFTLNATTQPLEARISQLTEEGRALEESLHQSEGQAKKMREHGVALHAEVANFATETAADALCITRESTRVSFALSHLKGQAEDWAYSIRLTNPTSFATFDELVAAMKLRFLPQHSDFQYHSKFLACKQGKLSLQDYIHDLRFLAANVNDDSTLPNELRVNVFMAGLNHDPARTQIFRVYPASSDEAFRIALAEPYASALAHNRADPTDMDISALSHTNDGKCSNCGRKGHFWRECRAPRRTPTPSTQYARSDPTDRRPSNRTSS</sequence>
<feature type="region of interest" description="Disordered" evidence="2">
    <location>
        <begin position="271"/>
        <end position="299"/>
    </location>
</feature>
<dbReference type="SUPFAM" id="SSF57756">
    <property type="entry name" value="Retrovirus zinc finger-like domains"/>
    <property type="match status" value="1"/>
</dbReference>
<dbReference type="AlphaFoldDB" id="A0A3R7D4D9"/>
<dbReference type="InterPro" id="IPR005162">
    <property type="entry name" value="Retrotrans_gag_dom"/>
</dbReference>
<reference evidence="4 5" key="1">
    <citation type="submission" date="2018-08" db="EMBL/GenBank/DDBJ databases">
        <title>Aphanomyces genome sequencing and annotation.</title>
        <authorList>
            <person name="Minardi D."/>
            <person name="Oidtmann B."/>
            <person name="Van Der Giezen M."/>
            <person name="Studholme D.J."/>
        </authorList>
    </citation>
    <scope>NUCLEOTIDE SEQUENCE [LARGE SCALE GENOMIC DNA]</scope>
    <source>
        <strain evidence="4 5">NJM0002</strain>
    </source>
</reference>
<dbReference type="Gene3D" id="4.10.60.10">
    <property type="entry name" value="Zinc finger, CCHC-type"/>
    <property type="match status" value="1"/>
</dbReference>
<comment type="caution">
    <text evidence="4">The sequence shown here is derived from an EMBL/GenBank/DDBJ whole genome shotgun (WGS) entry which is preliminary data.</text>
</comment>
<dbReference type="InterPro" id="IPR036875">
    <property type="entry name" value="Znf_CCHC_sf"/>
</dbReference>
<dbReference type="GO" id="GO:0003676">
    <property type="term" value="F:nucleic acid binding"/>
    <property type="evidence" value="ECO:0007669"/>
    <property type="project" value="InterPro"/>
</dbReference>
<evidence type="ECO:0000259" key="3">
    <source>
        <dbReference type="PROSITE" id="PS50158"/>
    </source>
</evidence>
<dbReference type="InterPro" id="IPR001878">
    <property type="entry name" value="Znf_CCHC"/>
</dbReference>